<comment type="caution">
    <text evidence="1">The sequence shown here is derived from an EMBL/GenBank/DDBJ whole genome shotgun (WGS) entry which is preliminary data.</text>
</comment>
<dbReference type="SUPFAM" id="SSF53649">
    <property type="entry name" value="Alkaline phosphatase-like"/>
    <property type="match status" value="1"/>
</dbReference>
<dbReference type="InterPro" id="IPR017850">
    <property type="entry name" value="Alkaline_phosphatase_core_sf"/>
</dbReference>
<dbReference type="Proteomes" id="UP000093759">
    <property type="component" value="Unassembled WGS sequence"/>
</dbReference>
<dbReference type="RefSeq" id="WP_065023755.1">
    <property type="nucleotide sequence ID" value="NZ_LZMF01000037.1"/>
</dbReference>
<name>A0A1A3U441_MYCSD</name>
<proteinExistence type="predicted"/>
<reference evidence="2" key="1">
    <citation type="submission" date="2016-06" db="EMBL/GenBank/DDBJ databases">
        <authorList>
            <person name="Sutton G."/>
            <person name="Brinkac L."/>
            <person name="Sanka R."/>
            <person name="Adams M."/>
            <person name="Lau E."/>
            <person name="Garcia-Basteiro A."/>
            <person name="Lopez-Varela E."/>
            <person name="Palencia S."/>
        </authorList>
    </citation>
    <scope>NUCLEOTIDE SEQUENCE [LARGE SCALE GENOMIC DNA]</scope>
    <source>
        <strain evidence="2">1274684.2</strain>
    </source>
</reference>
<evidence type="ECO:0000313" key="2">
    <source>
        <dbReference type="Proteomes" id="UP000093759"/>
    </source>
</evidence>
<dbReference type="Gene3D" id="3.40.720.10">
    <property type="entry name" value="Alkaline Phosphatase, subunit A"/>
    <property type="match status" value="2"/>
</dbReference>
<dbReference type="PANTHER" id="PTHR10151:SF120">
    <property type="entry name" value="BIS(5'-ADENOSYL)-TRIPHOSPHATASE"/>
    <property type="match status" value="1"/>
</dbReference>
<evidence type="ECO:0000313" key="1">
    <source>
        <dbReference type="EMBL" id="OBK89683.1"/>
    </source>
</evidence>
<accession>A0A1A3U441</accession>
<protein>
    <submittedName>
        <fullName evidence="1">Phosphodiesterase</fullName>
    </submittedName>
</protein>
<sequence length="490" mass="51397">MTTIRQFLCGATVAGLVAGTGAAVGTQTGLSTLSAEWMLAAEHVLLLGTDGTNLDKILEYAYNDDSGFKMLMDRGVTAATSIIGHQTMSTPSWSTILTGVWDDKHGVVSNIYRPEPYTTWPSVFNLIEYNKPEIDTTVISGRGLFTEMASTGGYPADNIIAISGGSTSAEMDALATEATVAKILSTTNNPDLSTFIFAYQSQVDHAGHSFSGGSEEYAQAVINVGANFKQILEAVAQAEATTGDRWTIIAVTDHGHQQTVTLPGFSLGHGFQSPNETSSFVMFSLAGNEAQAGGQNLSYQTVDITPTILQAFGIPMRADFDGAPMQSDPEILDSFVMPVDLKQALTDAINSFGYPNIGTDIMLSLRALAGGAGFFIESYLLPPISNYLQTIIDQDIFLISGLAQGAQWMLNTVGGMVADVATQLGRAVAYLTGAGVIPPNDAPLPPPGSAEFTDSLEALLAGHTFAAPDLGDSGLAEAGLALLDVDALLG</sequence>
<organism evidence="1 2">
    <name type="scientific">Mycolicibacter sinensis (strain JDM601)</name>
    <name type="common">Mycobacterium sinense</name>
    <dbReference type="NCBI Taxonomy" id="875328"/>
    <lineage>
        <taxon>Bacteria</taxon>
        <taxon>Bacillati</taxon>
        <taxon>Actinomycetota</taxon>
        <taxon>Actinomycetes</taxon>
        <taxon>Mycobacteriales</taxon>
        <taxon>Mycobacteriaceae</taxon>
        <taxon>Mycolicibacter</taxon>
    </lineage>
</organism>
<dbReference type="AlphaFoldDB" id="A0A1A3U441"/>
<dbReference type="InterPro" id="IPR002591">
    <property type="entry name" value="Phosphodiest/P_Trfase"/>
</dbReference>
<dbReference type="EMBL" id="LZMF01000037">
    <property type="protein sequence ID" value="OBK89683.1"/>
    <property type="molecule type" value="Genomic_DNA"/>
</dbReference>
<dbReference type="PANTHER" id="PTHR10151">
    <property type="entry name" value="ECTONUCLEOTIDE PYROPHOSPHATASE/PHOSPHODIESTERASE"/>
    <property type="match status" value="1"/>
</dbReference>
<gene>
    <name evidence="1" type="ORF">A5648_19570</name>
</gene>
<dbReference type="GO" id="GO:0016787">
    <property type="term" value="F:hydrolase activity"/>
    <property type="evidence" value="ECO:0007669"/>
    <property type="project" value="UniProtKB-ARBA"/>
</dbReference>
<dbReference type="Pfam" id="PF01663">
    <property type="entry name" value="Phosphodiest"/>
    <property type="match status" value="1"/>
</dbReference>